<evidence type="ECO:0000313" key="6">
    <source>
        <dbReference type="Proteomes" id="UP000704762"/>
    </source>
</evidence>
<keyword evidence="1 3" id="KW-0560">Oxidoreductase</keyword>
<dbReference type="EC" id="1.2.1.16" evidence="5"/>
<dbReference type="InterPro" id="IPR029510">
    <property type="entry name" value="Ald_DH_CS_GLU"/>
</dbReference>
<reference evidence="5 6" key="1">
    <citation type="submission" date="2021-01" db="EMBL/GenBank/DDBJ databases">
        <title>Sequencing the genomes of 1000 actinobacteria strains.</title>
        <authorList>
            <person name="Klenk H.-P."/>
        </authorList>
    </citation>
    <scope>NUCLEOTIDE SEQUENCE [LARGE SCALE GENOMIC DNA]</scope>
    <source>
        <strain evidence="5 6">DSM 18662</strain>
    </source>
</reference>
<gene>
    <name evidence="5" type="ORF">JOE57_002564</name>
</gene>
<dbReference type="GO" id="GO:0036243">
    <property type="term" value="F:succinate-semialdehyde dehydrogenase (NADP+) activity"/>
    <property type="evidence" value="ECO:0007669"/>
    <property type="project" value="UniProtKB-EC"/>
</dbReference>
<evidence type="ECO:0000259" key="4">
    <source>
        <dbReference type="Pfam" id="PF00171"/>
    </source>
</evidence>
<dbReference type="PANTHER" id="PTHR11699">
    <property type="entry name" value="ALDEHYDE DEHYDROGENASE-RELATED"/>
    <property type="match status" value="1"/>
</dbReference>
<feature type="domain" description="Aldehyde dehydrogenase" evidence="4">
    <location>
        <begin position="28"/>
        <end position="486"/>
    </location>
</feature>
<accession>A0ABS2RLN5</accession>
<comment type="similarity">
    <text evidence="3">Belongs to the aldehyde dehydrogenase family.</text>
</comment>
<dbReference type="Proteomes" id="UP000704762">
    <property type="component" value="Unassembled WGS sequence"/>
</dbReference>
<dbReference type="RefSeq" id="WP_204918532.1">
    <property type="nucleotide sequence ID" value="NZ_BAAAQP010000003.1"/>
</dbReference>
<dbReference type="GO" id="GO:0102810">
    <property type="term" value="F:glutarate-semialdehyde dehydrogenase (NADP+) activity"/>
    <property type="evidence" value="ECO:0007669"/>
    <property type="project" value="UniProtKB-EC"/>
</dbReference>
<evidence type="ECO:0000256" key="1">
    <source>
        <dbReference type="ARBA" id="ARBA00023002"/>
    </source>
</evidence>
<dbReference type="NCBIfam" id="NF006916">
    <property type="entry name" value="PRK09407.1"/>
    <property type="match status" value="1"/>
</dbReference>
<dbReference type="InterPro" id="IPR016161">
    <property type="entry name" value="Ald_DH/histidinol_DH"/>
</dbReference>
<dbReference type="SUPFAM" id="SSF53720">
    <property type="entry name" value="ALDH-like"/>
    <property type="match status" value="1"/>
</dbReference>
<protein>
    <submittedName>
        <fullName evidence="5">Succinate-semialdehyde dehydrogenase/glutarate-semialdehyde dehydrogenase</fullName>
        <ecNumber evidence="5">1.2.1.16</ecNumber>
        <ecNumber evidence="5">1.2.1.20</ecNumber>
        <ecNumber evidence="5">1.2.1.79</ecNumber>
    </submittedName>
</protein>
<organism evidence="5 6">
    <name type="scientific">Microlunatus panaciterrae</name>
    <dbReference type="NCBI Taxonomy" id="400768"/>
    <lineage>
        <taxon>Bacteria</taxon>
        <taxon>Bacillati</taxon>
        <taxon>Actinomycetota</taxon>
        <taxon>Actinomycetes</taxon>
        <taxon>Propionibacteriales</taxon>
        <taxon>Propionibacteriaceae</taxon>
        <taxon>Microlunatus</taxon>
    </lineage>
</organism>
<dbReference type="PROSITE" id="PS00687">
    <property type="entry name" value="ALDEHYDE_DEHYDR_GLU"/>
    <property type="match status" value="1"/>
</dbReference>
<dbReference type="EMBL" id="JAFBCF010000001">
    <property type="protein sequence ID" value="MBM7799643.1"/>
    <property type="molecule type" value="Genomic_DNA"/>
</dbReference>
<dbReference type="Gene3D" id="3.40.605.10">
    <property type="entry name" value="Aldehyde Dehydrogenase, Chain A, domain 1"/>
    <property type="match status" value="1"/>
</dbReference>
<dbReference type="InterPro" id="IPR015590">
    <property type="entry name" value="Aldehyde_DH_dom"/>
</dbReference>
<name>A0ABS2RLN5_9ACTN</name>
<dbReference type="Pfam" id="PF00171">
    <property type="entry name" value="Aldedh"/>
    <property type="match status" value="1"/>
</dbReference>
<comment type="caution">
    <text evidence="5">The sequence shown here is derived from an EMBL/GenBank/DDBJ whole genome shotgun (WGS) entry which is preliminary data.</text>
</comment>
<dbReference type="EC" id="1.2.1.20" evidence="5"/>
<dbReference type="Gene3D" id="3.40.309.10">
    <property type="entry name" value="Aldehyde Dehydrogenase, Chain A, domain 2"/>
    <property type="match status" value="1"/>
</dbReference>
<sequence length="522" mass="55955">MTHSRVSMALPPAGPADLTQLADRVAASGPRVELCSPYDHEVLATIRTSTREDVRTAAAAARQVQPGWAGRPVEQRARVLLDFHDRLMDRRDHFVDLVQRESGKSRLAAVEEVLHVAVTARYYGRTAQRHLRSERGLGLFPVLTRLDRNYLPKGLVGVIGPWNYPFTMMVSDALAAVVAGNAILAKPDAQTPLVSLAAVELLEECGLPSGLWQVVNGDGGQIGPALIDQVDYVCFTGSTATGTKIAEQCAQRLIGCSLELGGKNPLLVLADADVDKAAEGAVRSCFSNAGQLCVSAERIYVSEPLMAEFCAAFVARTRALKLGRSMGFDSEMGCLIDAAHLQRVERHVDDARRKGATVLTGGQRRPDLGELFFEPTVLTGVTPEMDCYADETFGPVVSIYPVADDEEAVARANDSAYGLNASVWTSDPERGRRVAARIRCGSVNVNEGFAATFGSIDAPMGGMKGSGLGRRQGIEGIRRFVEVQSVATQSGVPIAPSHGMDAGTFTAVMTGVLRVLRRIGRP</sequence>
<evidence type="ECO:0000256" key="2">
    <source>
        <dbReference type="PROSITE-ProRule" id="PRU10007"/>
    </source>
</evidence>
<dbReference type="InterPro" id="IPR016162">
    <property type="entry name" value="Ald_DH_N"/>
</dbReference>
<dbReference type="EC" id="1.2.1.79" evidence="5"/>
<evidence type="ECO:0000256" key="3">
    <source>
        <dbReference type="RuleBase" id="RU003345"/>
    </source>
</evidence>
<proteinExistence type="inferred from homology"/>
<evidence type="ECO:0000313" key="5">
    <source>
        <dbReference type="EMBL" id="MBM7799643.1"/>
    </source>
</evidence>
<keyword evidence="6" id="KW-1185">Reference proteome</keyword>
<feature type="active site" evidence="2">
    <location>
        <position position="259"/>
    </location>
</feature>
<dbReference type="InterPro" id="IPR016163">
    <property type="entry name" value="Ald_DH_C"/>
</dbReference>